<evidence type="ECO:0000256" key="1">
    <source>
        <dbReference type="ARBA" id="ARBA00004141"/>
    </source>
</evidence>
<reference evidence="7" key="1">
    <citation type="submission" date="2020-07" db="EMBL/GenBank/DDBJ databases">
        <title>novel species isolated from the respiratory tract of Marmot.</title>
        <authorList>
            <person name="Zhang G."/>
        </authorList>
    </citation>
    <scope>NUCLEOTIDE SEQUENCE [LARGE SCALE GENOMIC DNA]</scope>
    <source>
        <strain evidence="7">686</strain>
    </source>
</reference>
<protein>
    <submittedName>
        <fullName evidence="6">DoxX family membrane protein</fullName>
    </submittedName>
</protein>
<evidence type="ECO:0000256" key="2">
    <source>
        <dbReference type="ARBA" id="ARBA00022692"/>
    </source>
</evidence>
<proteinExistence type="predicted"/>
<feature type="compositionally biased region" description="Basic and acidic residues" evidence="5">
    <location>
        <begin position="306"/>
        <end position="328"/>
    </location>
</feature>
<sequence length="382" mass="40254">MILRRIARPLLASAFVASGVDAIRSPKPIAQSAEPVVDKARSSLPPEVAGRIPENTETLVQINAAAQIGGGILLATGKFPRVASVVLAGTLIPTTAAGTDFWNEADPVRQKAQRDAFIRNMGLLGGVLLAAVDTEGKPSLVWRGRHKASAVAAALPIGAAAGSSTWDTIVERTHDGAEVVGERSAEAGELLSKGAHLVSERSADAAAKFREHAPEIAEAAQKRSLEIAEKAAGTAAEVADRLRDRAPVLADAALERSSTLADAALGRSSELAETARKRGPKLAKKAQKRAEKAQKQAKKNAPKIADAARDRAAELAEAARERSADARKRAPLLADVARDRTAELAEIARARSAELAETARQLAAVAEETADESRKRLRKARR</sequence>
<dbReference type="EMBL" id="CP059491">
    <property type="protein sequence ID" value="QMT00013.1"/>
    <property type="molecule type" value="Genomic_DNA"/>
</dbReference>
<comment type="subcellular location">
    <subcellularLocation>
        <location evidence="1">Membrane</location>
        <topology evidence="1">Multi-pass membrane protein</topology>
    </subcellularLocation>
</comment>
<keyword evidence="4" id="KW-0472">Membrane</keyword>
<evidence type="ECO:0000313" key="7">
    <source>
        <dbReference type="Proteomes" id="UP000515663"/>
    </source>
</evidence>
<dbReference type="GO" id="GO:0016020">
    <property type="term" value="C:membrane"/>
    <property type="evidence" value="ECO:0007669"/>
    <property type="project" value="UniProtKB-SubCell"/>
</dbReference>
<evidence type="ECO:0000256" key="5">
    <source>
        <dbReference type="SAM" id="MobiDB-lite"/>
    </source>
</evidence>
<dbReference type="Pfam" id="PF07681">
    <property type="entry name" value="DoxX"/>
    <property type="match status" value="1"/>
</dbReference>
<keyword evidence="2" id="KW-0812">Transmembrane</keyword>
<feature type="region of interest" description="Disordered" evidence="5">
    <location>
        <begin position="270"/>
        <end position="329"/>
    </location>
</feature>
<dbReference type="InterPro" id="IPR032808">
    <property type="entry name" value="DoxX"/>
</dbReference>
<name>A0A7D7RMQ4_9ACTN</name>
<keyword evidence="7" id="KW-1185">Reference proteome</keyword>
<evidence type="ECO:0000313" key="6">
    <source>
        <dbReference type="EMBL" id="QMT00013.1"/>
    </source>
</evidence>
<accession>A0A7D7RMQ4</accession>
<dbReference type="Proteomes" id="UP000515663">
    <property type="component" value="Chromosome"/>
</dbReference>
<keyword evidence="3" id="KW-1133">Transmembrane helix</keyword>
<evidence type="ECO:0000256" key="4">
    <source>
        <dbReference type="ARBA" id="ARBA00023136"/>
    </source>
</evidence>
<gene>
    <name evidence="6" type="ORF">H1R19_13730</name>
</gene>
<evidence type="ECO:0000256" key="3">
    <source>
        <dbReference type="ARBA" id="ARBA00022989"/>
    </source>
</evidence>
<dbReference type="KEGG" id="gji:H1R19_13730"/>
<dbReference type="RefSeq" id="WP_219849316.1">
    <property type="nucleotide sequence ID" value="NZ_CP059491.1"/>
</dbReference>
<organism evidence="6 7">
    <name type="scientific">Gordonia jinghuaiqii</name>
    <dbReference type="NCBI Taxonomy" id="2758710"/>
    <lineage>
        <taxon>Bacteria</taxon>
        <taxon>Bacillati</taxon>
        <taxon>Actinomycetota</taxon>
        <taxon>Actinomycetes</taxon>
        <taxon>Mycobacteriales</taxon>
        <taxon>Gordoniaceae</taxon>
        <taxon>Gordonia</taxon>
    </lineage>
</organism>
<feature type="compositionally biased region" description="Basic residues" evidence="5">
    <location>
        <begin position="277"/>
        <end position="287"/>
    </location>
</feature>
<dbReference type="AlphaFoldDB" id="A0A7D7RMQ4"/>